<keyword evidence="3" id="KW-0812">Transmembrane</keyword>
<evidence type="ECO:0000256" key="1">
    <source>
        <dbReference type="PROSITE-ProRule" id="PRU00339"/>
    </source>
</evidence>
<feature type="transmembrane region" description="Helical" evidence="3">
    <location>
        <begin position="42"/>
        <end position="65"/>
    </location>
</feature>
<dbReference type="PANTHER" id="PTHR12558:SF13">
    <property type="entry name" value="CELL DIVISION CYCLE PROTEIN 27 HOMOLOG"/>
    <property type="match status" value="1"/>
</dbReference>
<dbReference type="InterPro" id="IPR011990">
    <property type="entry name" value="TPR-like_helical_dom_sf"/>
</dbReference>
<evidence type="ECO:0000256" key="3">
    <source>
        <dbReference type="SAM" id="Phobius"/>
    </source>
</evidence>
<feature type="compositionally biased region" description="Low complexity" evidence="2">
    <location>
        <begin position="124"/>
        <end position="137"/>
    </location>
</feature>
<feature type="transmembrane region" description="Helical" evidence="3">
    <location>
        <begin position="12"/>
        <end position="30"/>
    </location>
</feature>
<feature type="compositionally biased region" description="Polar residues" evidence="2">
    <location>
        <begin position="138"/>
        <end position="150"/>
    </location>
</feature>
<dbReference type="RefSeq" id="WP_148068786.1">
    <property type="nucleotide sequence ID" value="NZ_VRZA01000004.1"/>
</dbReference>
<keyword evidence="5" id="KW-1185">Reference proteome</keyword>
<keyword evidence="3" id="KW-0472">Membrane</keyword>
<accession>A0A5C8ZW64</accession>
<keyword evidence="3" id="KW-1133">Transmembrane helix</keyword>
<dbReference type="PANTHER" id="PTHR12558">
    <property type="entry name" value="CELL DIVISION CYCLE 16,23,27"/>
    <property type="match status" value="1"/>
</dbReference>
<sequence>MGLFEELKRRNVIRVGIAYAVTAWLLLQIADLVLDNIGSPLWVMQAFMLLLGLGFPLSLLFAWAFEITPEGIKREAEVDRDASITHVTGRKLDFGIIALLVVVAGYFFWESRFTREHPPAEAPVAAAADAARAPSAADTTGSTPAPVTASGTPSIAVLPFVNLSSDPEQEFFSDGISEELLNVLAQFSDLRVAARTSSFQFKGDNRNISDIASQLNVNHVLEGSVRKAGNRLRITAQLIEAEHGYHLWSETYDRELNDVFAIQDEISLAISEALRAELELENQGDSGPKVAATANTAAYEAYLHGRYLINQRGNKAITQAVQELERSVRLDPEYAPARAQLAIAYTLLHNSPSSYGDLTTAQVIAKATPHIDRAFALTETLAEAWGAKCQLASTQEDFQRSVEYCQRALELNPAYIDAMNWINNSALLSGQYQLAYSYIKRIQEVDPLSVIGRLNYAGMFLGHTDPERAHRIADDLLEVSTWAGHSTHANVSASEGNIAESLRWSLLAFRDNPLDTYSHGGLAGGLSIVGLVSEARRISDYARTFAAATPEEFAEARGYAETAVNTDPDNTSNLLTLAYNTYYAGDLDAALPLYRQIHEIAAPDLPTSQGYSLHPGLRYAWLLRRTGDESGARQLLTAIEKDLDSREGTPLTLFPSYIKDRIVLTWLNGDEEGALTQMAAATPSQLAPRNELLDPLLAPSQQDPRFVAQLERYDAWASEQREEVLTLICENNPIPDSWLPLPETCQGFNTAAR</sequence>
<feature type="repeat" description="TPR" evidence="1">
    <location>
        <begin position="382"/>
        <end position="415"/>
    </location>
</feature>
<comment type="caution">
    <text evidence="4">The sequence shown here is derived from an EMBL/GenBank/DDBJ whole genome shotgun (WGS) entry which is preliminary data.</text>
</comment>
<dbReference type="AlphaFoldDB" id="A0A5C8ZW64"/>
<evidence type="ECO:0000313" key="5">
    <source>
        <dbReference type="Proteomes" id="UP000321039"/>
    </source>
</evidence>
<feature type="region of interest" description="Disordered" evidence="2">
    <location>
        <begin position="124"/>
        <end position="150"/>
    </location>
</feature>
<dbReference type="PROSITE" id="PS50005">
    <property type="entry name" value="TPR"/>
    <property type="match status" value="1"/>
</dbReference>
<evidence type="ECO:0000256" key="2">
    <source>
        <dbReference type="SAM" id="MobiDB-lite"/>
    </source>
</evidence>
<dbReference type="SUPFAM" id="SSF48452">
    <property type="entry name" value="TPR-like"/>
    <property type="match status" value="2"/>
</dbReference>
<protein>
    <recommendedName>
        <fullName evidence="6">Tetratricopeptide repeat protein</fullName>
    </recommendedName>
</protein>
<name>A0A5C8ZW64_9GAMM</name>
<organism evidence="4 5">
    <name type="scientific">Parahaliea maris</name>
    <dbReference type="NCBI Taxonomy" id="2716870"/>
    <lineage>
        <taxon>Bacteria</taxon>
        <taxon>Pseudomonadati</taxon>
        <taxon>Pseudomonadota</taxon>
        <taxon>Gammaproteobacteria</taxon>
        <taxon>Cellvibrionales</taxon>
        <taxon>Halieaceae</taxon>
        <taxon>Parahaliea</taxon>
    </lineage>
</organism>
<reference evidence="4 5" key="1">
    <citation type="submission" date="2019-08" db="EMBL/GenBank/DDBJ databases">
        <title>Parahaliea maris sp. nov., isolated from the surface seawater.</title>
        <authorList>
            <person name="Liu Y."/>
        </authorList>
    </citation>
    <scope>NUCLEOTIDE SEQUENCE [LARGE SCALE GENOMIC DNA]</scope>
    <source>
        <strain evidence="4 5">HSLHS9</strain>
    </source>
</reference>
<proteinExistence type="predicted"/>
<gene>
    <name evidence="4" type="ORF">FV139_12475</name>
</gene>
<evidence type="ECO:0000313" key="4">
    <source>
        <dbReference type="EMBL" id="TXS92783.1"/>
    </source>
</evidence>
<dbReference type="Gene3D" id="3.40.50.10070">
    <property type="entry name" value="TolB, N-terminal domain"/>
    <property type="match status" value="1"/>
</dbReference>
<dbReference type="InterPro" id="IPR019734">
    <property type="entry name" value="TPR_rpt"/>
</dbReference>
<dbReference type="EMBL" id="VRZA01000004">
    <property type="protein sequence ID" value="TXS92783.1"/>
    <property type="molecule type" value="Genomic_DNA"/>
</dbReference>
<keyword evidence="1" id="KW-0802">TPR repeat</keyword>
<dbReference type="Gene3D" id="1.25.40.10">
    <property type="entry name" value="Tetratricopeptide repeat domain"/>
    <property type="match status" value="2"/>
</dbReference>
<feature type="transmembrane region" description="Helical" evidence="3">
    <location>
        <begin position="92"/>
        <end position="109"/>
    </location>
</feature>
<dbReference type="Proteomes" id="UP000321039">
    <property type="component" value="Unassembled WGS sequence"/>
</dbReference>
<evidence type="ECO:0008006" key="6">
    <source>
        <dbReference type="Google" id="ProtNLM"/>
    </source>
</evidence>